<dbReference type="GO" id="GO:0015774">
    <property type="term" value="P:polysaccharide transport"/>
    <property type="evidence" value="ECO:0007669"/>
    <property type="project" value="InterPro"/>
</dbReference>
<evidence type="ECO:0000313" key="1">
    <source>
        <dbReference type="EMBL" id="PIT93763.1"/>
    </source>
</evidence>
<comment type="caution">
    <text evidence="1">The sequence shown here is derived from an EMBL/GenBank/DDBJ whole genome shotgun (WGS) entry which is preliminary data.</text>
</comment>
<dbReference type="GO" id="GO:0000271">
    <property type="term" value="P:polysaccharide biosynthetic process"/>
    <property type="evidence" value="ECO:0007669"/>
    <property type="project" value="InterPro"/>
</dbReference>
<evidence type="ECO:0000313" key="2">
    <source>
        <dbReference type="Proteomes" id="UP000229335"/>
    </source>
</evidence>
<organism evidence="1 2">
    <name type="scientific">Candidatus Falkowbacteria bacterium CG10_big_fil_rev_8_21_14_0_10_43_11</name>
    <dbReference type="NCBI Taxonomy" id="1974568"/>
    <lineage>
        <taxon>Bacteria</taxon>
        <taxon>Candidatus Falkowiibacteriota</taxon>
    </lineage>
</organism>
<dbReference type="Proteomes" id="UP000229335">
    <property type="component" value="Unassembled WGS sequence"/>
</dbReference>
<dbReference type="Gene3D" id="3.40.50.12580">
    <property type="match status" value="1"/>
</dbReference>
<protein>
    <recommendedName>
        <fullName evidence="3">Capsular biosynthesis protein</fullName>
    </recommendedName>
</protein>
<gene>
    <name evidence="1" type="ORF">COU00_02590</name>
</gene>
<reference evidence="2" key="1">
    <citation type="submission" date="2017-09" db="EMBL/GenBank/DDBJ databases">
        <title>Depth-based differentiation of microbial function through sediment-hosted aquifers and enrichment of novel symbionts in the deep terrestrial subsurface.</title>
        <authorList>
            <person name="Probst A.J."/>
            <person name="Ladd B."/>
            <person name="Jarett J.K."/>
            <person name="Geller-Mcgrath D.E."/>
            <person name="Sieber C.M.K."/>
            <person name="Emerson J.B."/>
            <person name="Anantharaman K."/>
            <person name="Thomas B.C."/>
            <person name="Malmstrom R."/>
            <person name="Stieglmeier M."/>
            <person name="Klingl A."/>
            <person name="Woyke T."/>
            <person name="Ryan C.M."/>
            <person name="Banfield J.F."/>
        </authorList>
    </citation>
    <scope>NUCLEOTIDE SEQUENCE [LARGE SCALE GENOMIC DNA]</scope>
</reference>
<dbReference type="AlphaFoldDB" id="A0A2M6WLU1"/>
<proteinExistence type="predicted"/>
<dbReference type="Pfam" id="PF05159">
    <property type="entry name" value="Capsule_synth"/>
    <property type="match status" value="1"/>
</dbReference>
<dbReference type="EMBL" id="PFAS01000044">
    <property type="protein sequence ID" value="PIT93763.1"/>
    <property type="molecule type" value="Genomic_DNA"/>
</dbReference>
<feature type="non-terminal residue" evidence="1">
    <location>
        <position position="1"/>
    </location>
</feature>
<name>A0A2M6WLU1_9BACT</name>
<evidence type="ECO:0008006" key="3">
    <source>
        <dbReference type="Google" id="ProtNLM"/>
    </source>
</evidence>
<sequence length="390" mass="45786">TMMNKRFDWMCADERRHLYYNLLQYWHGILKKYQPDMLIFSSIPHAPYEYVVYNLARLLNIKTFMFYDTLIPDRLLFYNDFWRGSTILQEKLASDNKEDYALENLSGDLREYYQLQTNPEYDSTPVYIKAFRKQNTAGRYAAIKIRTIITSLKDFSIFRKVLAYFLKLFGPNVKKEYHELQTKPDLNKKFIYAPLNYQPECTTSPQAGIFVDQILMIETLAASIPESWFIYVKEHPTQWAPRGLNYFSSRYRGYYRRLAKIKNVVLIPTETDTYELMKKTQAVATATGTAGWESVLRLKPAIVFGYPWYRDCPGVFKVNDAASCQKAIKEINNGYRVSQQQIINYFQSFDEATIRDRYFISGVKGSDGLNRDKSIGNIIQTVLMELKKYS</sequence>
<dbReference type="InterPro" id="IPR043148">
    <property type="entry name" value="TagF_C"/>
</dbReference>
<dbReference type="InterPro" id="IPR007833">
    <property type="entry name" value="Capsule_polysaccharide_synth"/>
</dbReference>
<accession>A0A2M6WLU1</accession>